<organism evidence="1 2">
    <name type="scientific">Blattamonas nauphoetae</name>
    <dbReference type="NCBI Taxonomy" id="2049346"/>
    <lineage>
        <taxon>Eukaryota</taxon>
        <taxon>Metamonada</taxon>
        <taxon>Preaxostyla</taxon>
        <taxon>Oxymonadida</taxon>
        <taxon>Blattamonas</taxon>
    </lineage>
</organism>
<evidence type="ECO:0000313" key="2">
    <source>
        <dbReference type="Proteomes" id="UP001281761"/>
    </source>
</evidence>
<dbReference type="Proteomes" id="UP001281761">
    <property type="component" value="Unassembled WGS sequence"/>
</dbReference>
<evidence type="ECO:0000313" key="1">
    <source>
        <dbReference type="EMBL" id="KAK2947963.1"/>
    </source>
</evidence>
<keyword evidence="2" id="KW-1185">Reference proteome</keyword>
<comment type="caution">
    <text evidence="1">The sequence shown here is derived from an EMBL/GenBank/DDBJ whole genome shotgun (WGS) entry which is preliminary data.</text>
</comment>
<reference evidence="1 2" key="1">
    <citation type="journal article" date="2022" name="bioRxiv">
        <title>Genomics of Preaxostyla Flagellates Illuminates Evolutionary Transitions and the Path Towards Mitochondrial Loss.</title>
        <authorList>
            <person name="Novak L.V.F."/>
            <person name="Treitli S.C."/>
            <person name="Pyrih J."/>
            <person name="Halakuc P."/>
            <person name="Pipaliya S.V."/>
            <person name="Vacek V."/>
            <person name="Brzon O."/>
            <person name="Soukal P."/>
            <person name="Eme L."/>
            <person name="Dacks J.B."/>
            <person name="Karnkowska A."/>
            <person name="Elias M."/>
            <person name="Hampl V."/>
        </authorList>
    </citation>
    <scope>NUCLEOTIDE SEQUENCE [LARGE SCALE GENOMIC DNA]</scope>
    <source>
        <strain evidence="1">NAU3</strain>
        <tissue evidence="1">Gut</tissue>
    </source>
</reference>
<accession>A0ABQ9X7Q4</accession>
<name>A0ABQ9X7Q4_9EUKA</name>
<proteinExistence type="predicted"/>
<dbReference type="EMBL" id="JARBJD010000187">
    <property type="protein sequence ID" value="KAK2947963.1"/>
    <property type="molecule type" value="Genomic_DNA"/>
</dbReference>
<protein>
    <submittedName>
        <fullName evidence="1">Uncharacterized protein</fullName>
    </submittedName>
</protein>
<gene>
    <name evidence="1" type="ORF">BLNAU_17087</name>
</gene>
<sequence length="91" mass="10823">MPILPKLPPPILKKKFKSPPLPPTGAQLSMWCLFIRDYHMLYPHQDKHVLNFVMMGFDVFTAKRITPNIQLPVRTQERTVRLRFDKFRPNH</sequence>